<sequence>MQKISENDISRYEERIRNILSTKKATLGFDGFIDSIVKVIRQRSSPSDTYFESSRDFAQYILEKKNKNFSIELKEQTLKLGGNMPIMANALARLGPQLSCIGALGMPKIHPAFHKLPQNCTLYSIAEPGISTALEFLDNKIMMADMKEVDSVDWSLLKEIIGTKELIELFSHRDLFCLLNWSELLFSTSIWKGLLEEVLPFTATITPPIGFFDLSDCSRRDDKEIAEALTLLKAFSKYWRVTLGLNLNEADRVYDVLVKNRNPALDVWEKGQHIYESLGIQNLVIHCASKAVAWDDQGKHSWSNTLISTPKVLTGAGDNFNAGFCLGLLLGLGGTECLELAHTVSKYYLLNGESPTLQQLNTILNRPLLVGEMH</sequence>
<evidence type="ECO:0000313" key="2">
    <source>
        <dbReference type="Proteomes" id="UP000184212"/>
    </source>
</evidence>
<keyword evidence="1" id="KW-0418">Kinase</keyword>
<dbReference type="Proteomes" id="UP000184212">
    <property type="component" value="Unassembled WGS sequence"/>
</dbReference>
<dbReference type="AlphaFoldDB" id="A0A1M5U2E1"/>
<accession>A0A1M5U2E1</accession>
<dbReference type="Gene3D" id="3.40.1190.20">
    <property type="match status" value="1"/>
</dbReference>
<keyword evidence="1" id="KW-0808">Transferase</keyword>
<protein>
    <submittedName>
        <fullName evidence="1">Sugar or nucleoside kinase, ribokinase family</fullName>
    </submittedName>
</protein>
<reference evidence="1 2" key="1">
    <citation type="submission" date="2016-11" db="EMBL/GenBank/DDBJ databases">
        <authorList>
            <person name="Jaros S."/>
            <person name="Januszkiewicz K."/>
            <person name="Wedrychowicz H."/>
        </authorList>
    </citation>
    <scope>NUCLEOTIDE SEQUENCE [LARGE SCALE GENOMIC DNA]</scope>
    <source>
        <strain evidence="1 2">DSM 24574</strain>
    </source>
</reference>
<keyword evidence="2" id="KW-1185">Reference proteome</keyword>
<dbReference type="InterPro" id="IPR057621">
    <property type="entry name" value="Khk_prokaryotic"/>
</dbReference>
<dbReference type="STRING" id="947013.SAMN04488109_4421"/>
<dbReference type="GO" id="GO:0016301">
    <property type="term" value="F:kinase activity"/>
    <property type="evidence" value="ECO:0007669"/>
    <property type="project" value="UniProtKB-KW"/>
</dbReference>
<name>A0A1M5U2E1_9BACT</name>
<gene>
    <name evidence="1" type="ORF">SAMN04488109_4421</name>
</gene>
<dbReference type="OrthoDB" id="787163at2"/>
<evidence type="ECO:0000313" key="1">
    <source>
        <dbReference type="EMBL" id="SHH57197.1"/>
    </source>
</evidence>
<dbReference type="EMBL" id="FQWQ01000003">
    <property type="protein sequence ID" value="SHH57197.1"/>
    <property type="molecule type" value="Genomic_DNA"/>
</dbReference>
<dbReference type="InterPro" id="IPR029056">
    <property type="entry name" value="Ribokinase-like"/>
</dbReference>
<dbReference type="Pfam" id="PF25270">
    <property type="entry name" value="Khk"/>
    <property type="match status" value="1"/>
</dbReference>
<dbReference type="SUPFAM" id="SSF53613">
    <property type="entry name" value="Ribokinase-like"/>
    <property type="match status" value="2"/>
</dbReference>
<proteinExistence type="predicted"/>
<dbReference type="RefSeq" id="WP_073138289.1">
    <property type="nucleotide sequence ID" value="NZ_FQWQ01000003.1"/>
</dbReference>
<organism evidence="1 2">
    <name type="scientific">Chryseolinea serpens</name>
    <dbReference type="NCBI Taxonomy" id="947013"/>
    <lineage>
        <taxon>Bacteria</taxon>
        <taxon>Pseudomonadati</taxon>
        <taxon>Bacteroidota</taxon>
        <taxon>Cytophagia</taxon>
        <taxon>Cytophagales</taxon>
        <taxon>Fulvivirgaceae</taxon>
        <taxon>Chryseolinea</taxon>
    </lineage>
</organism>